<organism evidence="1 2">
    <name type="scientific">Gigaspora margarita</name>
    <dbReference type="NCBI Taxonomy" id="4874"/>
    <lineage>
        <taxon>Eukaryota</taxon>
        <taxon>Fungi</taxon>
        <taxon>Fungi incertae sedis</taxon>
        <taxon>Mucoromycota</taxon>
        <taxon>Glomeromycotina</taxon>
        <taxon>Glomeromycetes</taxon>
        <taxon>Diversisporales</taxon>
        <taxon>Gigasporaceae</taxon>
        <taxon>Gigaspora</taxon>
    </lineage>
</organism>
<dbReference type="Proteomes" id="UP000439903">
    <property type="component" value="Unassembled WGS sequence"/>
</dbReference>
<name>A0A8H3X9Z7_GIGMA</name>
<reference evidence="1 2" key="1">
    <citation type="journal article" date="2019" name="Environ. Microbiol.">
        <title>At the nexus of three kingdoms: the genome of the mycorrhizal fungus Gigaspora margarita provides insights into plant, endobacterial and fungal interactions.</title>
        <authorList>
            <person name="Venice F."/>
            <person name="Ghignone S."/>
            <person name="Salvioli di Fossalunga A."/>
            <person name="Amselem J."/>
            <person name="Novero M."/>
            <person name="Xianan X."/>
            <person name="Sedzielewska Toro K."/>
            <person name="Morin E."/>
            <person name="Lipzen A."/>
            <person name="Grigoriev I.V."/>
            <person name="Henrissat B."/>
            <person name="Martin F.M."/>
            <person name="Bonfante P."/>
        </authorList>
    </citation>
    <scope>NUCLEOTIDE SEQUENCE [LARGE SCALE GENOMIC DNA]</scope>
    <source>
        <strain evidence="1 2">BEG34</strain>
    </source>
</reference>
<accession>A0A8H3X9Z7</accession>
<protein>
    <submittedName>
        <fullName evidence="1">Uncharacterized protein</fullName>
    </submittedName>
</protein>
<evidence type="ECO:0000313" key="1">
    <source>
        <dbReference type="EMBL" id="KAF0435859.1"/>
    </source>
</evidence>
<dbReference type="EMBL" id="WTPW01001439">
    <property type="protein sequence ID" value="KAF0435859.1"/>
    <property type="molecule type" value="Genomic_DNA"/>
</dbReference>
<gene>
    <name evidence="1" type="ORF">F8M41_004746</name>
</gene>
<comment type="caution">
    <text evidence="1">The sequence shown here is derived from an EMBL/GenBank/DDBJ whole genome shotgun (WGS) entry which is preliminary data.</text>
</comment>
<sequence length="99" mass="11100">MDVTNERYAGHSIMCGSGAHKHKTHNAEDVIAECLKCSGIDVEEDDHDSNALKETPERCQGVPANKSIVLEIVIKMELMKTNEHEVFAEITYPKYRNLA</sequence>
<keyword evidence="2" id="KW-1185">Reference proteome</keyword>
<proteinExistence type="predicted"/>
<evidence type="ECO:0000313" key="2">
    <source>
        <dbReference type="Proteomes" id="UP000439903"/>
    </source>
</evidence>
<dbReference type="AlphaFoldDB" id="A0A8H3X9Z7"/>